<proteinExistence type="predicted"/>
<reference evidence="3 4" key="1">
    <citation type="submission" date="2019-12" db="EMBL/GenBank/DDBJ databases">
        <title>Whole genome shotgun sequence of Streptomyces hygroscopicus subsp. glebosus NBRC 13786.</title>
        <authorList>
            <person name="Ichikawa N."/>
            <person name="Kimura A."/>
            <person name="Kitahashi Y."/>
            <person name="Komaki H."/>
            <person name="Tamura T."/>
        </authorList>
    </citation>
    <scope>NUCLEOTIDE SEQUENCE [LARGE SCALE GENOMIC DNA]</scope>
    <source>
        <strain evidence="3 4">NBRC 13786</strain>
    </source>
</reference>
<organism evidence="3 4">
    <name type="scientific">Streptomyces glebosus</name>
    <dbReference type="NCBI Taxonomy" id="249580"/>
    <lineage>
        <taxon>Bacteria</taxon>
        <taxon>Bacillati</taxon>
        <taxon>Actinomycetota</taxon>
        <taxon>Actinomycetes</taxon>
        <taxon>Kitasatosporales</taxon>
        <taxon>Streptomycetaceae</taxon>
        <taxon>Streptomyces</taxon>
    </lineage>
</organism>
<sequence length="154" mass="16374">MTEERERIRQQLLAAPRVVAAIVAAVREQVPAYASARLHRGPDRPGRPAGRPTAGFLLPVGGGAHGRAGPAVTREAALGLLVGPGGAGTSPATVRGSRLTTYLDTGSANAAARRLGLHPQSLRDRLRRIADLTHRDPRDPWQRLTLDIARTIGH</sequence>
<feature type="region of interest" description="Disordered" evidence="1">
    <location>
        <begin position="37"/>
        <end position="56"/>
    </location>
</feature>
<accession>A0A640SP27</accession>
<dbReference type="InterPro" id="IPR025736">
    <property type="entry name" value="PucR_C-HTH_dom"/>
</dbReference>
<evidence type="ECO:0000313" key="3">
    <source>
        <dbReference type="EMBL" id="GFE12654.1"/>
    </source>
</evidence>
<dbReference type="Pfam" id="PF13556">
    <property type="entry name" value="HTH_30"/>
    <property type="match status" value="1"/>
</dbReference>
<protein>
    <recommendedName>
        <fullName evidence="2">PucR C-terminal helix-turn-helix domain-containing protein</fullName>
    </recommendedName>
</protein>
<dbReference type="AlphaFoldDB" id="A0A640SP27"/>
<dbReference type="InterPro" id="IPR042070">
    <property type="entry name" value="PucR_C-HTH_sf"/>
</dbReference>
<keyword evidence="4" id="KW-1185">Reference proteome</keyword>
<name>A0A640SP27_9ACTN</name>
<feature type="domain" description="PucR C-terminal helix-turn-helix" evidence="2">
    <location>
        <begin position="99"/>
        <end position="149"/>
    </location>
</feature>
<evidence type="ECO:0000259" key="2">
    <source>
        <dbReference type="Pfam" id="PF13556"/>
    </source>
</evidence>
<comment type="caution">
    <text evidence="3">The sequence shown here is derived from an EMBL/GenBank/DDBJ whole genome shotgun (WGS) entry which is preliminary data.</text>
</comment>
<gene>
    <name evidence="3" type="ORF">Sgleb_07010</name>
</gene>
<evidence type="ECO:0000313" key="4">
    <source>
        <dbReference type="Proteomes" id="UP000430079"/>
    </source>
</evidence>
<dbReference type="Gene3D" id="1.10.10.2840">
    <property type="entry name" value="PucR C-terminal helix-turn-helix domain"/>
    <property type="match status" value="1"/>
</dbReference>
<evidence type="ECO:0000256" key="1">
    <source>
        <dbReference type="SAM" id="MobiDB-lite"/>
    </source>
</evidence>
<dbReference type="Proteomes" id="UP000430079">
    <property type="component" value="Unassembled WGS sequence"/>
</dbReference>
<dbReference type="EMBL" id="BLIO01000001">
    <property type="protein sequence ID" value="GFE12654.1"/>
    <property type="molecule type" value="Genomic_DNA"/>
</dbReference>